<keyword evidence="1" id="KW-0472">Membrane</keyword>
<dbReference type="Proteomes" id="UP000003422">
    <property type="component" value="Unassembled WGS sequence"/>
</dbReference>
<keyword evidence="1" id="KW-1133">Transmembrane helix</keyword>
<sequence>MSHFLILLLFSKYIDKNLYKPSGFEEFLIYCAIIFVSSNYQALLNVVLILEE</sequence>
<reference evidence="2 3" key="1">
    <citation type="submission" date="2011-06" db="EMBL/GenBank/DDBJ databases">
        <authorList>
            <person name="Muzny D."/>
            <person name="Qin X."/>
            <person name="Deng J."/>
            <person name="Jiang H."/>
            <person name="Liu Y."/>
            <person name="Qu J."/>
            <person name="Song X.-Z."/>
            <person name="Zhang L."/>
            <person name="Thornton R."/>
            <person name="Coyle M."/>
            <person name="Francisco L."/>
            <person name="Jackson L."/>
            <person name="Javaid M."/>
            <person name="Korchina V."/>
            <person name="Kovar C."/>
            <person name="Mata R."/>
            <person name="Mathew T."/>
            <person name="Ngo R."/>
            <person name="Nguyen L."/>
            <person name="Nguyen N."/>
            <person name="Okwuonu G."/>
            <person name="Ongeri F."/>
            <person name="Pham C."/>
            <person name="Simmons D."/>
            <person name="Wilczek-Boney K."/>
            <person name="Hale W."/>
            <person name="Jakkamsetti A."/>
            <person name="Pham P."/>
            <person name="Ruth R."/>
            <person name="San Lucas F."/>
            <person name="Warren J."/>
            <person name="Zhang J."/>
            <person name="Zhao Z."/>
            <person name="Zhou C."/>
            <person name="Zhu D."/>
            <person name="Lee S."/>
            <person name="Bess C."/>
            <person name="Blankenburg K."/>
            <person name="Forbes L."/>
            <person name="Fu Q."/>
            <person name="Gubbala S."/>
            <person name="Hirani K."/>
            <person name="Jayaseelan J.C."/>
            <person name="Lara F."/>
            <person name="Munidasa M."/>
            <person name="Palculict T."/>
            <person name="Patil S."/>
            <person name="Pu L.-L."/>
            <person name="Saada N."/>
            <person name="Tang L."/>
            <person name="Weissenberger G."/>
            <person name="Zhu Y."/>
            <person name="Hemphill L."/>
            <person name="Shang Y."/>
            <person name="Youmans B."/>
            <person name="Ayvaz T."/>
            <person name="Ross M."/>
            <person name="Santibanez J."/>
            <person name="Aqrawi P."/>
            <person name="Gross S."/>
            <person name="Joshi V."/>
            <person name="Fowler G."/>
            <person name="Nazareth L."/>
            <person name="Reid J."/>
            <person name="Worley K."/>
            <person name="Petrosino J."/>
            <person name="Highlander S."/>
            <person name="Gibbs R."/>
        </authorList>
    </citation>
    <scope>NUCLEOTIDE SEQUENCE [LARGE SCALE GENOMIC DNA]</scope>
    <source>
        <strain evidence="2 3">ATCC 29427</strain>
    </source>
</reference>
<keyword evidence="3" id="KW-1185">Reference proteome</keyword>
<name>G4D214_9FIRM</name>
<keyword evidence="1" id="KW-0812">Transmembrane</keyword>
<gene>
    <name evidence="2" type="ORF">HMPREF9129_0444</name>
</gene>
<organism evidence="2 3">
    <name type="scientific">Peptoniphilus indolicus ATCC 29427</name>
    <dbReference type="NCBI Taxonomy" id="997350"/>
    <lineage>
        <taxon>Bacteria</taxon>
        <taxon>Bacillati</taxon>
        <taxon>Bacillota</taxon>
        <taxon>Tissierellia</taxon>
        <taxon>Tissierellales</taxon>
        <taxon>Peptoniphilaceae</taxon>
        <taxon>Peptoniphilus</taxon>
    </lineage>
</organism>
<dbReference type="AlphaFoldDB" id="G4D214"/>
<comment type="caution">
    <text evidence="2">The sequence shown here is derived from an EMBL/GenBank/DDBJ whole genome shotgun (WGS) entry which is preliminary data.</text>
</comment>
<dbReference type="EMBL" id="AGBB01000034">
    <property type="protein sequence ID" value="EGY80445.1"/>
    <property type="molecule type" value="Genomic_DNA"/>
</dbReference>
<dbReference type="STRING" id="997350.HMPREF9129_0444"/>
<feature type="transmembrane region" description="Helical" evidence="1">
    <location>
        <begin position="27"/>
        <end position="50"/>
    </location>
</feature>
<dbReference type="HOGENOM" id="CLU_3083015_0_0_9"/>
<accession>G4D214</accession>
<proteinExistence type="predicted"/>
<protein>
    <submittedName>
        <fullName evidence="2">Uncharacterized protein</fullName>
    </submittedName>
</protein>
<evidence type="ECO:0000313" key="3">
    <source>
        <dbReference type="Proteomes" id="UP000003422"/>
    </source>
</evidence>
<evidence type="ECO:0000256" key="1">
    <source>
        <dbReference type="SAM" id="Phobius"/>
    </source>
</evidence>
<evidence type="ECO:0000313" key="2">
    <source>
        <dbReference type="EMBL" id="EGY80445.1"/>
    </source>
</evidence>